<dbReference type="PANTHER" id="PTHR48169:SF7">
    <property type="entry name" value="CASPASE 10"/>
    <property type="match status" value="1"/>
</dbReference>
<dbReference type="PANTHER" id="PTHR48169">
    <property type="entry name" value="DED DOMAIN-CONTAINING PROTEIN"/>
    <property type="match status" value="1"/>
</dbReference>
<dbReference type="Pfam" id="PF00656">
    <property type="entry name" value="Peptidase_C14"/>
    <property type="match status" value="1"/>
</dbReference>
<dbReference type="InterPro" id="IPR056259">
    <property type="entry name" value="Dredd_N"/>
</dbReference>
<reference evidence="8" key="2">
    <citation type="submission" date="2025-04" db="UniProtKB">
        <authorList>
            <consortium name="RefSeq"/>
        </authorList>
    </citation>
    <scope>IDENTIFICATION</scope>
    <source>
        <strain evidence="8">USDA-PBARC FA_bdor</strain>
        <tissue evidence="8">Whole organism</tissue>
    </source>
</reference>
<evidence type="ECO:0000313" key="8">
    <source>
        <dbReference type="RefSeq" id="XP_011315448.1"/>
    </source>
</evidence>
<dbReference type="GO" id="GO:0043067">
    <property type="term" value="P:regulation of programmed cell death"/>
    <property type="evidence" value="ECO:0007669"/>
    <property type="project" value="UniProtKB-ARBA"/>
</dbReference>
<evidence type="ECO:0000313" key="7">
    <source>
        <dbReference type="Proteomes" id="UP000694866"/>
    </source>
</evidence>
<dbReference type="InterPro" id="IPR015917">
    <property type="entry name" value="Pept_C14A"/>
</dbReference>
<evidence type="ECO:0000259" key="4">
    <source>
        <dbReference type="PROSITE" id="PS50207"/>
    </source>
</evidence>
<dbReference type="AlphaFoldDB" id="A0A0C9QWR7"/>
<dbReference type="Pfam" id="PF23725">
    <property type="entry name" value="Dredd_N"/>
    <property type="match status" value="1"/>
</dbReference>
<keyword evidence="7" id="KW-1185">Reference proteome</keyword>
<dbReference type="SMART" id="SM00115">
    <property type="entry name" value="CASc"/>
    <property type="match status" value="1"/>
</dbReference>
<proteinExistence type="inferred from homology"/>
<feature type="domain" description="Caspase family p20" evidence="5">
    <location>
        <begin position="251"/>
        <end position="373"/>
    </location>
</feature>
<dbReference type="OrthoDB" id="6044770at2759"/>
<dbReference type="Pfam" id="PF23724">
    <property type="entry name" value="Dredd_2nd"/>
    <property type="match status" value="1"/>
</dbReference>
<dbReference type="KEGG" id="fas:105274222"/>
<dbReference type="GO" id="GO:0006508">
    <property type="term" value="P:proteolysis"/>
    <property type="evidence" value="ECO:0007669"/>
    <property type="project" value="InterPro"/>
</dbReference>
<dbReference type="PROSITE" id="PS50207">
    <property type="entry name" value="CASPASE_P10"/>
    <property type="match status" value="1"/>
</dbReference>
<evidence type="ECO:0000256" key="1">
    <source>
        <dbReference type="ARBA" id="ARBA00010134"/>
    </source>
</evidence>
<dbReference type="CTD" id="31011"/>
<protein>
    <submittedName>
        <fullName evidence="8">Caspase-8-like</fullName>
    </submittedName>
    <submittedName>
        <fullName evidence="6">Dredd protein</fullName>
    </submittedName>
</protein>
<accession>A0A0C9QWR7</accession>
<dbReference type="EMBL" id="GBYB01005117">
    <property type="protein sequence ID" value="JAG74884.1"/>
    <property type="molecule type" value="Transcribed_RNA"/>
</dbReference>
<dbReference type="SUPFAM" id="SSF52129">
    <property type="entry name" value="Caspase-like"/>
    <property type="match status" value="1"/>
</dbReference>
<feature type="domain" description="Caspase family p10" evidence="4">
    <location>
        <begin position="408"/>
        <end position="440"/>
    </location>
</feature>
<organism evidence="6">
    <name type="scientific">Fopius arisanus</name>
    <dbReference type="NCBI Taxonomy" id="64838"/>
    <lineage>
        <taxon>Eukaryota</taxon>
        <taxon>Metazoa</taxon>
        <taxon>Ecdysozoa</taxon>
        <taxon>Arthropoda</taxon>
        <taxon>Hexapoda</taxon>
        <taxon>Insecta</taxon>
        <taxon>Pterygota</taxon>
        <taxon>Neoptera</taxon>
        <taxon>Endopterygota</taxon>
        <taxon>Hymenoptera</taxon>
        <taxon>Apocrita</taxon>
        <taxon>Ichneumonoidea</taxon>
        <taxon>Braconidae</taxon>
        <taxon>Opiinae</taxon>
        <taxon>Fopius</taxon>
    </lineage>
</organism>
<keyword evidence="2" id="KW-0053">Apoptosis</keyword>
<name>A0A0C9QWR7_9HYME</name>
<dbReference type="Proteomes" id="UP000694866">
    <property type="component" value="Unplaced"/>
</dbReference>
<gene>
    <name evidence="6" type="primary">Dredd</name>
    <name evidence="8" type="synonym">LOC105274222</name>
    <name evidence="6" type="ORF">g.20228</name>
</gene>
<dbReference type="GO" id="GO:0006915">
    <property type="term" value="P:apoptotic process"/>
    <property type="evidence" value="ECO:0007669"/>
    <property type="project" value="UniProtKB-KW"/>
</dbReference>
<dbReference type="PRINTS" id="PR00376">
    <property type="entry name" value="IL1BCENZYME"/>
</dbReference>
<sequence length="496" mass="56920">MTELVVDALPSQTNNSETLQQLKIDLEVLKNVEKDLENHEKLTLLFLILEDYNCFQQVYEAFCVLNVENILSNFAGSIREWQMKLFEALCITKAKREIRFLGLSYDELERIFVPAAVHLEPPNSGRTQVHIGAKLLFYLFDKDLGEKERIKLLGKVYEQIRPPEELKNNDPMEIHALYWIQQRYIALTSDGRGNLENLLKPLKAMGLSEHTRYLDLQKYSSKAGLKIPSLPKPLEKVPSLPTIPQASNLIQSAYVVVLNVISIPNTLYEDRTSSNVDVARLEETFKGLRYTVKVYGDPTIHRIKEIFTDLKSNFDREKHDALIVCILSHGVEGHFVSHDNVDVPLSSIEKFMCTPRLRHLPKILMIQACQGNKIGHVIKNDVVTDSPREADNTINRISSINTVDHDLFLQFSATMREFKALRHVTEGSWFINAVCDVLAEPRGQESSLSILQWTQKVNQLVKKNKGQLRQGVFVSQLPEVLLRFDEDFFFPTYRKD</sequence>
<dbReference type="GO" id="GO:0051604">
    <property type="term" value="P:protein maturation"/>
    <property type="evidence" value="ECO:0007669"/>
    <property type="project" value="UniProtKB-ARBA"/>
</dbReference>
<dbReference type="Gene3D" id="3.40.50.1460">
    <property type="match status" value="1"/>
</dbReference>
<dbReference type="InterPro" id="IPR001309">
    <property type="entry name" value="Pept_C14_p20"/>
</dbReference>
<evidence type="ECO:0000313" key="6">
    <source>
        <dbReference type="EMBL" id="JAG74884.1"/>
    </source>
</evidence>
<dbReference type="GO" id="GO:0004197">
    <property type="term" value="F:cysteine-type endopeptidase activity"/>
    <property type="evidence" value="ECO:0007669"/>
    <property type="project" value="InterPro"/>
</dbReference>
<dbReference type="InterPro" id="IPR056260">
    <property type="entry name" value="Dredd_2nd"/>
</dbReference>
<dbReference type="GeneID" id="105274222"/>
<reference evidence="6" key="1">
    <citation type="submission" date="2015-01" db="EMBL/GenBank/DDBJ databases">
        <title>Transcriptome Assembly of Fopius arisanus.</title>
        <authorList>
            <person name="Geib S."/>
        </authorList>
    </citation>
    <scope>NUCLEOTIDE SEQUENCE</scope>
</reference>
<evidence type="ECO:0000256" key="2">
    <source>
        <dbReference type="ARBA" id="ARBA00022703"/>
    </source>
</evidence>
<dbReference type="InterPro" id="IPR029030">
    <property type="entry name" value="Caspase-like_dom_sf"/>
</dbReference>
<accession>A0A9R1TUU2</accession>
<dbReference type="PROSITE" id="PS50208">
    <property type="entry name" value="CASPASE_P20"/>
    <property type="match status" value="1"/>
</dbReference>
<comment type="similarity">
    <text evidence="1 3">Belongs to the peptidase C14A family.</text>
</comment>
<dbReference type="RefSeq" id="XP_011315448.1">
    <property type="nucleotide sequence ID" value="XM_011317146.1"/>
</dbReference>
<dbReference type="InterPro" id="IPR002138">
    <property type="entry name" value="Pept_C14_p10"/>
</dbReference>
<dbReference type="MEROPS" id="C14.040"/>
<evidence type="ECO:0000256" key="3">
    <source>
        <dbReference type="RuleBase" id="RU003971"/>
    </source>
</evidence>
<dbReference type="GO" id="GO:0005737">
    <property type="term" value="C:cytoplasm"/>
    <property type="evidence" value="ECO:0007669"/>
    <property type="project" value="UniProtKB-ARBA"/>
</dbReference>
<dbReference type="InterPro" id="IPR011600">
    <property type="entry name" value="Pept_C14_caspase"/>
</dbReference>
<evidence type="ECO:0000259" key="5">
    <source>
        <dbReference type="PROSITE" id="PS50208"/>
    </source>
</evidence>